<sequence length="116" mass="13776">MFKSKKFIISLAVFCLIILLIVQKRDVIFQQGNPIPYALAISKMIVQDKGIVEVWKDEQYLVKRGKMEPFIKKMVKEGWEYAGRDKIGNALEFKKGNEMRRFGYQYYTRYYMVIFG</sequence>
<accession>A0ABU1TWI1</accession>
<dbReference type="EMBL" id="JAVDWA010000001">
    <property type="protein sequence ID" value="MDR7071576.1"/>
    <property type="molecule type" value="Genomic_DNA"/>
</dbReference>
<organism evidence="1 2">
    <name type="scientific">Fictibacillus barbaricus</name>
    <dbReference type="NCBI Taxonomy" id="182136"/>
    <lineage>
        <taxon>Bacteria</taxon>
        <taxon>Bacillati</taxon>
        <taxon>Bacillota</taxon>
        <taxon>Bacilli</taxon>
        <taxon>Bacillales</taxon>
        <taxon>Fictibacillaceae</taxon>
        <taxon>Fictibacillus</taxon>
    </lineage>
</organism>
<gene>
    <name evidence="1" type="ORF">J2X07_000551</name>
</gene>
<evidence type="ECO:0000313" key="1">
    <source>
        <dbReference type="EMBL" id="MDR7071576.1"/>
    </source>
</evidence>
<name>A0ABU1TWI1_9BACL</name>
<evidence type="ECO:0000313" key="2">
    <source>
        <dbReference type="Proteomes" id="UP001258181"/>
    </source>
</evidence>
<proteinExistence type="predicted"/>
<dbReference type="RefSeq" id="WP_310256180.1">
    <property type="nucleotide sequence ID" value="NZ_JAVDWA010000001.1"/>
</dbReference>
<reference evidence="1 2" key="1">
    <citation type="submission" date="2023-07" db="EMBL/GenBank/DDBJ databases">
        <title>Sorghum-associated microbial communities from plants grown in Nebraska, USA.</title>
        <authorList>
            <person name="Schachtman D."/>
        </authorList>
    </citation>
    <scope>NUCLEOTIDE SEQUENCE [LARGE SCALE GENOMIC DNA]</scope>
    <source>
        <strain evidence="1 2">BE211</strain>
    </source>
</reference>
<protein>
    <submittedName>
        <fullName evidence="1">Uncharacterized protein</fullName>
    </submittedName>
</protein>
<comment type="caution">
    <text evidence="1">The sequence shown here is derived from an EMBL/GenBank/DDBJ whole genome shotgun (WGS) entry which is preliminary data.</text>
</comment>
<dbReference type="Proteomes" id="UP001258181">
    <property type="component" value="Unassembled WGS sequence"/>
</dbReference>
<keyword evidence="2" id="KW-1185">Reference proteome</keyword>